<feature type="region of interest" description="Disordered" evidence="1">
    <location>
        <begin position="1"/>
        <end position="34"/>
    </location>
</feature>
<protein>
    <submittedName>
        <fullName evidence="2">Cytochrome c</fullName>
    </submittedName>
</protein>
<dbReference type="InterPro" id="IPR002327">
    <property type="entry name" value="Cyt_c_1A/1B"/>
</dbReference>
<proteinExistence type="predicted"/>
<reference evidence="2" key="1">
    <citation type="submission" date="2019-09" db="EMBL/GenBank/DDBJ databases">
        <title>Draft genome information of white flower Hibiscus syriacus.</title>
        <authorList>
            <person name="Kim Y.-M."/>
        </authorList>
    </citation>
    <scope>NUCLEOTIDE SEQUENCE [LARGE SCALE GENOMIC DNA]</scope>
    <source>
        <strain evidence="2">YM2019G1</strain>
    </source>
</reference>
<dbReference type="Gene3D" id="1.10.760.10">
    <property type="entry name" value="Cytochrome c-like domain"/>
    <property type="match status" value="1"/>
</dbReference>
<dbReference type="PRINTS" id="PR00604">
    <property type="entry name" value="CYTCHRMECIAB"/>
</dbReference>
<sequence>MFKQNQSRNRVASANSERSSEASPCLNRTNQEIESPVQIPSAQVTKPVNRFANFLFFSFILSGEGLLTGPNLNGLFGRQSGTTPGYSYSAANKNMAVIGRRNSV</sequence>
<dbReference type="GO" id="GO:0020037">
    <property type="term" value="F:heme binding"/>
    <property type="evidence" value="ECO:0007669"/>
    <property type="project" value="InterPro"/>
</dbReference>
<evidence type="ECO:0000313" key="3">
    <source>
        <dbReference type="Proteomes" id="UP000436088"/>
    </source>
</evidence>
<dbReference type="AlphaFoldDB" id="A0A6A3ASP6"/>
<dbReference type="GO" id="GO:0009055">
    <property type="term" value="F:electron transfer activity"/>
    <property type="evidence" value="ECO:0007669"/>
    <property type="project" value="InterPro"/>
</dbReference>
<evidence type="ECO:0000313" key="2">
    <source>
        <dbReference type="EMBL" id="KAE8706407.1"/>
    </source>
</evidence>
<dbReference type="EMBL" id="VEPZ02000970">
    <property type="protein sequence ID" value="KAE8706407.1"/>
    <property type="molecule type" value="Genomic_DNA"/>
</dbReference>
<dbReference type="SUPFAM" id="SSF46626">
    <property type="entry name" value="Cytochrome c"/>
    <property type="match status" value="1"/>
</dbReference>
<comment type="caution">
    <text evidence="2">The sequence shown here is derived from an EMBL/GenBank/DDBJ whole genome shotgun (WGS) entry which is preliminary data.</text>
</comment>
<feature type="compositionally biased region" description="Low complexity" evidence="1">
    <location>
        <begin position="7"/>
        <end position="23"/>
    </location>
</feature>
<organism evidence="2 3">
    <name type="scientific">Hibiscus syriacus</name>
    <name type="common">Rose of Sharon</name>
    <dbReference type="NCBI Taxonomy" id="106335"/>
    <lineage>
        <taxon>Eukaryota</taxon>
        <taxon>Viridiplantae</taxon>
        <taxon>Streptophyta</taxon>
        <taxon>Embryophyta</taxon>
        <taxon>Tracheophyta</taxon>
        <taxon>Spermatophyta</taxon>
        <taxon>Magnoliopsida</taxon>
        <taxon>eudicotyledons</taxon>
        <taxon>Gunneridae</taxon>
        <taxon>Pentapetalae</taxon>
        <taxon>rosids</taxon>
        <taxon>malvids</taxon>
        <taxon>Malvales</taxon>
        <taxon>Malvaceae</taxon>
        <taxon>Malvoideae</taxon>
        <taxon>Hibiscus</taxon>
    </lineage>
</organism>
<evidence type="ECO:0000256" key="1">
    <source>
        <dbReference type="SAM" id="MobiDB-lite"/>
    </source>
</evidence>
<dbReference type="Proteomes" id="UP000436088">
    <property type="component" value="Unassembled WGS sequence"/>
</dbReference>
<dbReference type="InterPro" id="IPR036909">
    <property type="entry name" value="Cyt_c-like_dom_sf"/>
</dbReference>
<accession>A0A6A3ASP6</accession>
<gene>
    <name evidence="2" type="ORF">F3Y22_tig00110393pilonHSYRG00101</name>
</gene>
<keyword evidence="3" id="KW-1185">Reference proteome</keyword>
<name>A0A6A3ASP6_HIBSY</name>